<reference evidence="9 10" key="1">
    <citation type="submission" date="2020-04" db="EMBL/GenBank/DDBJ databases">
        <title>Genome sequencing of novel species.</title>
        <authorList>
            <person name="Heo J."/>
            <person name="Kim S.-J."/>
            <person name="Kim J.-S."/>
            <person name="Hong S.-B."/>
            <person name="Kwon S.-W."/>
        </authorList>
    </citation>
    <scope>NUCLEOTIDE SEQUENCE [LARGE SCALE GENOMIC DNA]</scope>
    <source>
        <strain evidence="9 10">MFER-1</strain>
    </source>
</reference>
<feature type="transmembrane region" description="Helical" evidence="7">
    <location>
        <begin position="78"/>
        <end position="102"/>
    </location>
</feature>
<comment type="similarity">
    <text evidence="7">Belongs to the binding-protein-dependent transport system permease family.</text>
</comment>
<feature type="domain" description="ABC transmembrane type-1" evidence="8">
    <location>
        <begin position="74"/>
        <end position="265"/>
    </location>
</feature>
<dbReference type="GO" id="GO:0005886">
    <property type="term" value="C:plasma membrane"/>
    <property type="evidence" value="ECO:0007669"/>
    <property type="project" value="UniProtKB-SubCell"/>
</dbReference>
<keyword evidence="3" id="KW-1003">Cell membrane</keyword>
<protein>
    <submittedName>
        <fullName evidence="9">Carbohydrate ABC transporter permease</fullName>
    </submittedName>
</protein>
<dbReference type="Pfam" id="PF00528">
    <property type="entry name" value="BPD_transp_1"/>
    <property type="match status" value="1"/>
</dbReference>
<feature type="transmembrane region" description="Helical" evidence="7">
    <location>
        <begin position="143"/>
        <end position="165"/>
    </location>
</feature>
<accession>A0A7Z2VNF6</accession>
<feature type="transmembrane region" description="Helical" evidence="7">
    <location>
        <begin position="186"/>
        <end position="208"/>
    </location>
</feature>
<dbReference type="PANTHER" id="PTHR43744">
    <property type="entry name" value="ABC TRANSPORTER PERMEASE PROTEIN MG189-RELATED-RELATED"/>
    <property type="match status" value="1"/>
</dbReference>
<sequence length="280" mass="31741">MNMMLRSLLRRRSLVYVLLVCAAVLTISPFVLVLFTSLKTMDDIHQRGPMALPEVYHWENFKDIWQVGNFIGYFENSVIVTVVVVLFVVLLSLLAAYAFAYLRFVGKGLLFLVILLGLMVPLDLIIIPLFHNLKSIGLLNTRWAIILPQIALSIPFSVFLLRGFMRDIPSALLESARIDGSTELKNLIYIIIPMLYPPLVSVIVFNSLGTWNNFMLPTILIQQDELRTLPVGLNYFQTKYTMDYTKIATAAVISAIPTLVVYMIFQRKITTGMMMGALKE</sequence>
<evidence type="ECO:0000259" key="8">
    <source>
        <dbReference type="PROSITE" id="PS50928"/>
    </source>
</evidence>
<keyword evidence="10" id="KW-1185">Reference proteome</keyword>
<dbReference type="InterPro" id="IPR035906">
    <property type="entry name" value="MetI-like_sf"/>
</dbReference>
<dbReference type="SUPFAM" id="SSF161098">
    <property type="entry name" value="MetI-like"/>
    <property type="match status" value="1"/>
</dbReference>
<evidence type="ECO:0000256" key="7">
    <source>
        <dbReference type="RuleBase" id="RU363032"/>
    </source>
</evidence>
<dbReference type="InterPro" id="IPR000515">
    <property type="entry name" value="MetI-like"/>
</dbReference>
<dbReference type="PANTHER" id="PTHR43744:SF12">
    <property type="entry name" value="ABC TRANSPORTER PERMEASE PROTEIN MG189-RELATED"/>
    <property type="match status" value="1"/>
</dbReference>
<keyword evidence="4 7" id="KW-0812">Transmembrane</keyword>
<evidence type="ECO:0000313" key="9">
    <source>
        <dbReference type="EMBL" id="QJD86206.1"/>
    </source>
</evidence>
<evidence type="ECO:0000256" key="3">
    <source>
        <dbReference type="ARBA" id="ARBA00022475"/>
    </source>
</evidence>
<evidence type="ECO:0000256" key="5">
    <source>
        <dbReference type="ARBA" id="ARBA00022989"/>
    </source>
</evidence>
<feature type="transmembrane region" description="Helical" evidence="7">
    <location>
        <begin position="247"/>
        <end position="265"/>
    </location>
</feature>
<evidence type="ECO:0000256" key="2">
    <source>
        <dbReference type="ARBA" id="ARBA00022448"/>
    </source>
</evidence>
<name>A0A7Z2VNF6_9BACL</name>
<gene>
    <name evidence="9" type="ORF">HH215_25525</name>
</gene>
<evidence type="ECO:0000256" key="1">
    <source>
        <dbReference type="ARBA" id="ARBA00004651"/>
    </source>
</evidence>
<evidence type="ECO:0000313" key="10">
    <source>
        <dbReference type="Proteomes" id="UP000502248"/>
    </source>
</evidence>
<organism evidence="9 10">
    <name type="scientific">Cohnella herbarum</name>
    <dbReference type="NCBI Taxonomy" id="2728023"/>
    <lineage>
        <taxon>Bacteria</taxon>
        <taxon>Bacillati</taxon>
        <taxon>Bacillota</taxon>
        <taxon>Bacilli</taxon>
        <taxon>Bacillales</taxon>
        <taxon>Paenibacillaceae</taxon>
        <taxon>Cohnella</taxon>
    </lineage>
</organism>
<dbReference type="KEGG" id="cheb:HH215_25525"/>
<keyword evidence="5 7" id="KW-1133">Transmembrane helix</keyword>
<dbReference type="GO" id="GO:0055085">
    <property type="term" value="P:transmembrane transport"/>
    <property type="evidence" value="ECO:0007669"/>
    <property type="project" value="InterPro"/>
</dbReference>
<evidence type="ECO:0000256" key="4">
    <source>
        <dbReference type="ARBA" id="ARBA00022692"/>
    </source>
</evidence>
<feature type="transmembrane region" description="Helical" evidence="7">
    <location>
        <begin position="14"/>
        <end position="35"/>
    </location>
</feature>
<dbReference type="EMBL" id="CP051680">
    <property type="protein sequence ID" value="QJD86206.1"/>
    <property type="molecule type" value="Genomic_DNA"/>
</dbReference>
<proteinExistence type="inferred from homology"/>
<dbReference type="AlphaFoldDB" id="A0A7Z2VNF6"/>
<dbReference type="PROSITE" id="PS50928">
    <property type="entry name" value="ABC_TM1"/>
    <property type="match status" value="1"/>
</dbReference>
<dbReference type="Gene3D" id="1.10.3720.10">
    <property type="entry name" value="MetI-like"/>
    <property type="match status" value="1"/>
</dbReference>
<dbReference type="CDD" id="cd06261">
    <property type="entry name" value="TM_PBP2"/>
    <property type="match status" value="1"/>
</dbReference>
<keyword evidence="2 7" id="KW-0813">Transport</keyword>
<dbReference type="RefSeq" id="WP_169282458.1">
    <property type="nucleotide sequence ID" value="NZ_CP051680.1"/>
</dbReference>
<keyword evidence="6 7" id="KW-0472">Membrane</keyword>
<dbReference type="Proteomes" id="UP000502248">
    <property type="component" value="Chromosome"/>
</dbReference>
<evidence type="ECO:0000256" key="6">
    <source>
        <dbReference type="ARBA" id="ARBA00023136"/>
    </source>
</evidence>
<comment type="subcellular location">
    <subcellularLocation>
        <location evidence="1 7">Cell membrane</location>
        <topology evidence="1 7">Multi-pass membrane protein</topology>
    </subcellularLocation>
</comment>
<feature type="transmembrane region" description="Helical" evidence="7">
    <location>
        <begin position="109"/>
        <end position="131"/>
    </location>
</feature>